<evidence type="ECO:0000313" key="5">
    <source>
        <dbReference type="EMBL" id="KAJ3054380.1"/>
    </source>
</evidence>
<dbReference type="CDD" id="cd03255">
    <property type="entry name" value="ABC_MJ0796_LolCDE_FtsE"/>
    <property type="match status" value="1"/>
</dbReference>
<dbReference type="EMBL" id="JADGJD010000141">
    <property type="protein sequence ID" value="KAJ3054380.1"/>
    <property type="molecule type" value="Genomic_DNA"/>
</dbReference>
<name>A0AAD5X492_9FUNG</name>
<dbReference type="GO" id="GO:0022857">
    <property type="term" value="F:transmembrane transporter activity"/>
    <property type="evidence" value="ECO:0007669"/>
    <property type="project" value="UniProtKB-ARBA"/>
</dbReference>
<dbReference type="SUPFAM" id="SSF52540">
    <property type="entry name" value="P-loop containing nucleoside triphosphate hydrolases"/>
    <property type="match status" value="1"/>
</dbReference>
<dbReference type="PANTHER" id="PTHR24220:SF86">
    <property type="entry name" value="ABC TRANSPORTER ABCH.1"/>
    <property type="match status" value="1"/>
</dbReference>
<evidence type="ECO:0000256" key="3">
    <source>
        <dbReference type="ARBA" id="ARBA00022840"/>
    </source>
</evidence>
<gene>
    <name evidence="5" type="primary">ABCH2_1</name>
    <name evidence="5" type="ORF">HK097_001989</name>
</gene>
<evidence type="ECO:0000256" key="2">
    <source>
        <dbReference type="ARBA" id="ARBA00022741"/>
    </source>
</evidence>
<dbReference type="InterPro" id="IPR017911">
    <property type="entry name" value="MacB-like_ATP-bd"/>
</dbReference>
<evidence type="ECO:0000313" key="6">
    <source>
        <dbReference type="Proteomes" id="UP001212841"/>
    </source>
</evidence>
<dbReference type="AlphaFoldDB" id="A0AAD5X492"/>
<accession>A0AAD5X492</accession>
<keyword evidence="3" id="KW-0067">ATP-binding</keyword>
<protein>
    <submittedName>
        <fullName evidence="5">ABC transporter H member 2</fullName>
    </submittedName>
</protein>
<dbReference type="InterPro" id="IPR003593">
    <property type="entry name" value="AAA+_ATPase"/>
</dbReference>
<organism evidence="5 6">
    <name type="scientific">Rhizophlyctis rosea</name>
    <dbReference type="NCBI Taxonomy" id="64517"/>
    <lineage>
        <taxon>Eukaryota</taxon>
        <taxon>Fungi</taxon>
        <taxon>Fungi incertae sedis</taxon>
        <taxon>Chytridiomycota</taxon>
        <taxon>Chytridiomycota incertae sedis</taxon>
        <taxon>Chytridiomycetes</taxon>
        <taxon>Rhizophlyctidales</taxon>
        <taxon>Rhizophlyctidaceae</taxon>
        <taxon>Rhizophlyctis</taxon>
    </lineage>
</organism>
<keyword evidence="1" id="KW-0813">Transport</keyword>
<dbReference type="PANTHER" id="PTHR24220">
    <property type="entry name" value="IMPORT ATP-BINDING PROTEIN"/>
    <property type="match status" value="1"/>
</dbReference>
<feature type="domain" description="ABC transporter" evidence="4">
    <location>
        <begin position="34"/>
        <end position="275"/>
    </location>
</feature>
<dbReference type="SMART" id="SM00382">
    <property type="entry name" value="AAA"/>
    <property type="match status" value="1"/>
</dbReference>
<reference evidence="5" key="1">
    <citation type="submission" date="2020-05" db="EMBL/GenBank/DDBJ databases">
        <title>Phylogenomic resolution of chytrid fungi.</title>
        <authorList>
            <person name="Stajich J.E."/>
            <person name="Amses K."/>
            <person name="Simmons R."/>
            <person name="Seto K."/>
            <person name="Myers J."/>
            <person name="Bonds A."/>
            <person name="Quandt C.A."/>
            <person name="Barry K."/>
            <person name="Liu P."/>
            <person name="Grigoriev I."/>
            <person name="Longcore J.E."/>
            <person name="James T.Y."/>
        </authorList>
    </citation>
    <scope>NUCLEOTIDE SEQUENCE</scope>
    <source>
        <strain evidence="5">JEL0318</strain>
    </source>
</reference>
<dbReference type="GO" id="GO:0005886">
    <property type="term" value="C:plasma membrane"/>
    <property type="evidence" value="ECO:0007669"/>
    <property type="project" value="TreeGrafter"/>
</dbReference>
<dbReference type="Proteomes" id="UP001212841">
    <property type="component" value="Unassembled WGS sequence"/>
</dbReference>
<dbReference type="PROSITE" id="PS00211">
    <property type="entry name" value="ABC_TRANSPORTER_1"/>
    <property type="match status" value="1"/>
</dbReference>
<dbReference type="GO" id="GO:0016887">
    <property type="term" value="F:ATP hydrolysis activity"/>
    <property type="evidence" value="ECO:0007669"/>
    <property type="project" value="InterPro"/>
</dbReference>
<proteinExistence type="predicted"/>
<dbReference type="GO" id="GO:0098796">
    <property type="term" value="C:membrane protein complex"/>
    <property type="evidence" value="ECO:0007669"/>
    <property type="project" value="UniProtKB-ARBA"/>
</dbReference>
<dbReference type="GO" id="GO:0005524">
    <property type="term" value="F:ATP binding"/>
    <property type="evidence" value="ECO:0007669"/>
    <property type="project" value="UniProtKB-KW"/>
</dbReference>
<dbReference type="InterPro" id="IPR027417">
    <property type="entry name" value="P-loop_NTPase"/>
</dbReference>
<dbReference type="InterPro" id="IPR003439">
    <property type="entry name" value="ABC_transporter-like_ATP-bd"/>
</dbReference>
<keyword evidence="2" id="KW-0547">Nucleotide-binding</keyword>
<comment type="caution">
    <text evidence="5">The sequence shown here is derived from an EMBL/GenBank/DDBJ whole genome shotgun (WGS) entry which is preliminary data.</text>
</comment>
<dbReference type="InterPro" id="IPR015854">
    <property type="entry name" value="ABC_transpr_LolD-like"/>
</dbReference>
<dbReference type="Pfam" id="PF00005">
    <property type="entry name" value="ABC_tran"/>
    <property type="match status" value="1"/>
</dbReference>
<dbReference type="Gene3D" id="3.40.50.300">
    <property type="entry name" value="P-loop containing nucleotide triphosphate hydrolases"/>
    <property type="match status" value="1"/>
</dbReference>
<evidence type="ECO:0000259" key="4">
    <source>
        <dbReference type="PROSITE" id="PS50893"/>
    </source>
</evidence>
<dbReference type="InterPro" id="IPR017871">
    <property type="entry name" value="ABC_transporter-like_CS"/>
</dbReference>
<dbReference type="FunFam" id="3.40.50.300:FF:000032">
    <property type="entry name" value="Export ABC transporter ATP-binding protein"/>
    <property type="match status" value="1"/>
</dbReference>
<evidence type="ECO:0000256" key="1">
    <source>
        <dbReference type="ARBA" id="ARBA00022448"/>
    </source>
</evidence>
<sequence>MNTTEDLAWTHRYPRIEKTLGGPVIIIKHLSKSYKIPDSTETVHALHDIHLAPDSEFFPIRKGEFVILRGPSGGGKTTLLNILGTIDLASGGEVEILGEKISENSSDAYLSDLRLRRIGFVFQTFNLLATMSAYENVELPMTIRGKLSNKQIKERTLELLHSVGLQDRISHLPSELSGGEQQRVTIARALSNSPDILLLDEPTGDLDTSNTIDIMNLLLKINLEKGTTCIMVTHNPDVECYADRLLYLEDGRFVRQAVNRIQTPLVLEDYQEYLRSRDS</sequence>
<dbReference type="PROSITE" id="PS50893">
    <property type="entry name" value="ABC_TRANSPORTER_2"/>
    <property type="match status" value="1"/>
</dbReference>
<keyword evidence="6" id="KW-1185">Reference proteome</keyword>